<protein>
    <recommendedName>
        <fullName evidence="7">Rho-GAP domain-containing protein</fullName>
    </recommendedName>
</protein>
<dbReference type="GO" id="GO:0030010">
    <property type="term" value="P:establishment of cell polarity"/>
    <property type="evidence" value="ECO:0007669"/>
    <property type="project" value="EnsemblFungi"/>
</dbReference>
<dbReference type="HOGENOM" id="CLU_010436_0_0_1"/>
<dbReference type="Proteomes" id="UP000005627">
    <property type="component" value="Chromosome 1"/>
</dbReference>
<dbReference type="Gene3D" id="1.10.555.10">
    <property type="entry name" value="Rho GTPase activation protein"/>
    <property type="match status" value="1"/>
</dbReference>
<sequence>MADQTNSHTTLDLLAEYNDHTNQRDKAIEHIERRTVSEDNRPSYDDLFKENVKLKLQIQEQATEIESLIKVLEGIRGSKTTSEEVLLVKKAQNPESTVPAEVVLPPRSADRKRNAKNLRIPIPEHNESVESSSSSVPHIDVTSSMPSDGDPAEAESSEASEKGSRIELVTSPDNSMSNGSLATPQLDASPATSVQYTTSRISITSPHSPRRTAVQTRIRSPQSVNRVAAIINNQVHSPLRADSGLSIKLSEQFERSNSPSSSLVLRQEQSKESPASRTAALKLDDKQTEFSPGSKRNLNSFAEFLNDTFGEDDGSPTKNISKTIKPPPPPSFSSLPGGKDSPTSLKLGSPVILNRRDNATETDTNVANGSLRSPLIKNDTSDHSMDTAGHRIASSESLLVKSAGTTITSNLQVGTISDINRRHKRSVSSTKSPAQSLRSDIPLFVQPDEFASVRIEILSTLYLEAESATRQQQLLFSVIDQNSDKEIFKFSKSIHQLYELDGFLRPKLSSFVIPALPDRSAFDSLVPTKVDNRREMVSTYFHTLFNISDFPLGVDLRIAQFMSTDTVMNPLMLGDTVREGSLLMRRAKALSNGPNWRARYGVLGGEVLQLYDKGQSAERIRLRQSSIELLPNLPEDKYGTRNGFVINEHKQKGLSSTSRYFLCAETSKERELWVSAISEYIMNPLIPPSSSTGSISTGGDSGRSFPKAESSNGVDHIYVTDLTNEANQSNISGNSAASQQEIDESADYDRENRRMKMRSFFPFKKLTANALNLVNDDSETVESTESEPKFSDISIGRSLETMNLSSNTSSTNVVFGSSLEDCLQLSSHVYQGKYEIPSVVYRCLEFLYKNYGIQEEGIFRLSGSSALIKALQDQFDREYDIDLCNYNKNVKDASDSSSGAYIDVNTVSGLLKLYLRRLPHLIFGEENYTSFKDIVDRNNANPEKIAIDSRELIRSGAIKEANLSLMYALFELLVRIQENNACNKMNLRNLCIVFSPTLNIPVTILQPLIVDFNCIFKNEPPVKKLTGRE</sequence>
<evidence type="ECO:0000313" key="6">
    <source>
        <dbReference type="Proteomes" id="UP000005627"/>
    </source>
</evidence>
<dbReference type="InterPro" id="IPR000198">
    <property type="entry name" value="RhoGAP_dom"/>
</dbReference>
<accession>G8ZMN8</accession>
<dbReference type="eggNOG" id="KOG4269">
    <property type="taxonomic scope" value="Eukaryota"/>
</dbReference>
<dbReference type="InterPro" id="IPR001849">
    <property type="entry name" value="PH_domain"/>
</dbReference>
<dbReference type="OrthoDB" id="185175at2759"/>
<keyword evidence="1" id="KW-0343">GTPase activation</keyword>
<dbReference type="SUPFAM" id="SSF48350">
    <property type="entry name" value="GTPase activation domain, GAP"/>
    <property type="match status" value="1"/>
</dbReference>
<dbReference type="Pfam" id="PF00169">
    <property type="entry name" value="PH"/>
    <property type="match status" value="1"/>
</dbReference>
<name>G8ZMN8_TORDE</name>
<dbReference type="AlphaFoldDB" id="G8ZMN8"/>
<dbReference type="InterPro" id="IPR011993">
    <property type="entry name" value="PH-like_dom_sf"/>
</dbReference>
<gene>
    <name evidence="5" type="primary">TDEL0A05500</name>
    <name evidence="5" type="ORF">TDEL_0A05500</name>
</gene>
<dbReference type="RefSeq" id="XP_003679093.1">
    <property type="nucleotide sequence ID" value="XM_003679045.1"/>
</dbReference>
<feature type="domain" description="Rho-GAP" evidence="4">
    <location>
        <begin position="823"/>
        <end position="1029"/>
    </location>
</feature>
<dbReference type="InterPro" id="IPR050729">
    <property type="entry name" value="Rho-GAP"/>
</dbReference>
<dbReference type="KEGG" id="tdl:TDEL_0A05500"/>
<dbReference type="GO" id="GO:0031106">
    <property type="term" value="P:septin ring organization"/>
    <property type="evidence" value="ECO:0007669"/>
    <property type="project" value="EnsemblFungi"/>
</dbReference>
<feature type="compositionally biased region" description="Polar residues" evidence="2">
    <location>
        <begin position="361"/>
        <end position="371"/>
    </location>
</feature>
<dbReference type="Pfam" id="PF00620">
    <property type="entry name" value="RhoGAP"/>
    <property type="match status" value="1"/>
</dbReference>
<proteinExistence type="predicted"/>
<dbReference type="GO" id="GO:0035024">
    <property type="term" value="P:negative regulation of Rho protein signal transduction"/>
    <property type="evidence" value="ECO:0007669"/>
    <property type="project" value="EnsemblFungi"/>
</dbReference>
<dbReference type="GO" id="GO:0005934">
    <property type="term" value="C:cellular bud tip"/>
    <property type="evidence" value="ECO:0007669"/>
    <property type="project" value="EnsemblFungi"/>
</dbReference>
<dbReference type="GO" id="GO:0043332">
    <property type="term" value="C:mating projection tip"/>
    <property type="evidence" value="ECO:0007669"/>
    <property type="project" value="EnsemblFungi"/>
</dbReference>
<dbReference type="SMART" id="SM00233">
    <property type="entry name" value="PH"/>
    <property type="match status" value="1"/>
</dbReference>
<evidence type="ECO:0000256" key="2">
    <source>
        <dbReference type="SAM" id="MobiDB-lite"/>
    </source>
</evidence>
<dbReference type="FunCoup" id="G8ZMN8">
    <property type="interactions" value="246"/>
</dbReference>
<feature type="compositionally biased region" description="Polar residues" evidence="2">
    <location>
        <begin position="289"/>
        <end position="300"/>
    </location>
</feature>
<feature type="compositionally biased region" description="Low complexity" evidence="2">
    <location>
        <begin position="689"/>
        <end position="704"/>
    </location>
</feature>
<reference evidence="5 6" key="1">
    <citation type="journal article" date="2011" name="Proc. Natl. Acad. Sci. U.S.A.">
        <title>Evolutionary erosion of yeast sex chromosomes by mating-type switching accidents.</title>
        <authorList>
            <person name="Gordon J.L."/>
            <person name="Armisen D."/>
            <person name="Proux-Wera E."/>
            <person name="Oheigeartaigh S.S."/>
            <person name="Byrne K.P."/>
            <person name="Wolfe K.H."/>
        </authorList>
    </citation>
    <scope>NUCLEOTIDE SEQUENCE [LARGE SCALE GENOMIC DNA]</scope>
    <source>
        <strain evidence="6">ATCC 10662 / CBS 1146 / NBRC 0425 / NCYC 2629 / NRRL Y-866</strain>
    </source>
</reference>
<evidence type="ECO:0000256" key="1">
    <source>
        <dbReference type="ARBA" id="ARBA00022468"/>
    </source>
</evidence>
<dbReference type="InParanoid" id="G8ZMN8"/>
<keyword evidence="6" id="KW-1185">Reference proteome</keyword>
<dbReference type="SMART" id="SM00324">
    <property type="entry name" value="RhoGAP"/>
    <property type="match status" value="1"/>
</dbReference>
<dbReference type="GO" id="GO:0007165">
    <property type="term" value="P:signal transduction"/>
    <property type="evidence" value="ECO:0007669"/>
    <property type="project" value="InterPro"/>
</dbReference>
<feature type="domain" description="PH" evidence="3">
    <location>
        <begin position="575"/>
        <end position="682"/>
    </location>
</feature>
<feature type="compositionally biased region" description="Polar residues" evidence="2">
    <location>
        <begin position="255"/>
        <end position="264"/>
    </location>
</feature>
<dbReference type="SUPFAM" id="SSF50729">
    <property type="entry name" value="PH domain-like"/>
    <property type="match status" value="1"/>
</dbReference>
<dbReference type="GO" id="GO:0000131">
    <property type="term" value="C:incipient cellular bud site"/>
    <property type="evidence" value="ECO:0007669"/>
    <property type="project" value="EnsemblFungi"/>
</dbReference>
<feature type="region of interest" description="Disordered" evidence="2">
    <location>
        <begin position="688"/>
        <end position="710"/>
    </location>
</feature>
<feature type="compositionally biased region" description="Polar residues" evidence="2">
    <location>
        <begin position="171"/>
        <end position="183"/>
    </location>
</feature>
<evidence type="ECO:0000259" key="3">
    <source>
        <dbReference type="PROSITE" id="PS50003"/>
    </source>
</evidence>
<evidence type="ECO:0000313" key="5">
    <source>
        <dbReference type="EMBL" id="CCE89882.1"/>
    </source>
</evidence>
<evidence type="ECO:0008006" key="7">
    <source>
        <dbReference type="Google" id="ProtNLM"/>
    </source>
</evidence>
<feature type="region of interest" description="Disordered" evidence="2">
    <location>
        <begin position="107"/>
        <end position="220"/>
    </location>
</feature>
<dbReference type="PROSITE" id="PS50238">
    <property type="entry name" value="RHOGAP"/>
    <property type="match status" value="1"/>
</dbReference>
<dbReference type="Pfam" id="PF00787">
    <property type="entry name" value="PX"/>
    <property type="match status" value="1"/>
</dbReference>
<evidence type="ECO:0000259" key="4">
    <source>
        <dbReference type="PROSITE" id="PS50238"/>
    </source>
</evidence>
<dbReference type="CDD" id="cd13277">
    <property type="entry name" value="PH_Bem3"/>
    <property type="match status" value="1"/>
</dbReference>
<dbReference type="PROSITE" id="PS50003">
    <property type="entry name" value="PH_DOMAIN"/>
    <property type="match status" value="1"/>
</dbReference>
<dbReference type="CDD" id="cd06093">
    <property type="entry name" value="PX_domain"/>
    <property type="match status" value="1"/>
</dbReference>
<dbReference type="PANTHER" id="PTHR23176:SF129">
    <property type="entry name" value="RHO GTPASE ACTIVATING PROTEIN AT 16F, ISOFORM E-RELATED"/>
    <property type="match status" value="1"/>
</dbReference>
<dbReference type="InterPro" id="IPR001683">
    <property type="entry name" value="PX_dom"/>
</dbReference>
<dbReference type="InterPro" id="IPR008936">
    <property type="entry name" value="Rho_GTPase_activation_prot"/>
</dbReference>
<dbReference type="STRING" id="1076872.G8ZMN8"/>
<feature type="region of interest" description="Disordered" evidence="2">
    <location>
        <begin position="252"/>
        <end position="387"/>
    </location>
</feature>
<dbReference type="GO" id="GO:0005938">
    <property type="term" value="C:cell cortex"/>
    <property type="evidence" value="ECO:0007669"/>
    <property type="project" value="EnsemblFungi"/>
</dbReference>
<feature type="compositionally biased region" description="Polar residues" evidence="2">
    <location>
        <begin position="190"/>
        <end position="220"/>
    </location>
</feature>
<dbReference type="GO" id="GO:0005096">
    <property type="term" value="F:GTPase activator activity"/>
    <property type="evidence" value="ECO:0007669"/>
    <property type="project" value="UniProtKB-KW"/>
</dbReference>
<dbReference type="Gene3D" id="2.30.29.30">
    <property type="entry name" value="Pleckstrin-homology domain (PH domain)/Phosphotyrosine-binding domain (PTB)"/>
    <property type="match status" value="1"/>
</dbReference>
<dbReference type="EMBL" id="HE616742">
    <property type="protein sequence ID" value="CCE89882.1"/>
    <property type="molecule type" value="Genomic_DNA"/>
</dbReference>
<dbReference type="GeneID" id="11502869"/>
<organism evidence="5 6">
    <name type="scientific">Torulaspora delbrueckii</name>
    <name type="common">Yeast</name>
    <name type="synonym">Candida colliculosa</name>
    <dbReference type="NCBI Taxonomy" id="4950"/>
    <lineage>
        <taxon>Eukaryota</taxon>
        <taxon>Fungi</taxon>
        <taxon>Dikarya</taxon>
        <taxon>Ascomycota</taxon>
        <taxon>Saccharomycotina</taxon>
        <taxon>Saccharomycetes</taxon>
        <taxon>Saccharomycetales</taxon>
        <taxon>Saccharomycetaceae</taxon>
        <taxon>Torulaspora</taxon>
    </lineage>
</organism>
<dbReference type="PANTHER" id="PTHR23176">
    <property type="entry name" value="RHO/RAC/CDC GTPASE-ACTIVATING PROTEIN"/>
    <property type="match status" value="1"/>
</dbReference>
<dbReference type="GO" id="GO:0032266">
    <property type="term" value="F:phosphatidylinositol-3-phosphate binding"/>
    <property type="evidence" value="ECO:0007669"/>
    <property type="project" value="EnsemblFungi"/>
</dbReference>